<feature type="domain" description="TonB-dependent receptor-like beta-barrel" evidence="13">
    <location>
        <begin position="423"/>
        <end position="884"/>
    </location>
</feature>
<evidence type="ECO:0000256" key="7">
    <source>
        <dbReference type="ARBA" id="ARBA00023136"/>
    </source>
</evidence>
<dbReference type="GO" id="GO:0015344">
    <property type="term" value="F:siderophore uptake transmembrane transporter activity"/>
    <property type="evidence" value="ECO:0007669"/>
    <property type="project" value="TreeGrafter"/>
</dbReference>
<dbReference type="InterPro" id="IPR012910">
    <property type="entry name" value="Plug_dom"/>
</dbReference>
<keyword evidence="3 10" id="KW-1134">Transmembrane beta strand</keyword>
<proteinExistence type="inferred from homology"/>
<comment type="subcellular location">
    <subcellularLocation>
        <location evidence="1 10">Cell outer membrane</location>
        <topology evidence="1 10">Multi-pass membrane protein</topology>
    </subcellularLocation>
</comment>
<evidence type="ECO:0000256" key="10">
    <source>
        <dbReference type="PROSITE-ProRule" id="PRU01360"/>
    </source>
</evidence>
<dbReference type="KEGG" id="spon:HME9304_03179"/>
<evidence type="ECO:0000256" key="5">
    <source>
        <dbReference type="ARBA" id="ARBA00022729"/>
    </source>
</evidence>
<keyword evidence="4 10" id="KW-0812">Transmembrane</keyword>
<dbReference type="SUPFAM" id="SSF56935">
    <property type="entry name" value="Porins"/>
    <property type="match status" value="1"/>
</dbReference>
<dbReference type="AlphaFoldDB" id="A0A2Z4LXV5"/>
<organism evidence="15 16">
    <name type="scientific">Flagellimonas maritima</name>
    <dbReference type="NCBI Taxonomy" id="1383885"/>
    <lineage>
        <taxon>Bacteria</taxon>
        <taxon>Pseudomonadati</taxon>
        <taxon>Bacteroidota</taxon>
        <taxon>Flavobacteriia</taxon>
        <taxon>Flavobacteriales</taxon>
        <taxon>Flavobacteriaceae</taxon>
        <taxon>Flagellimonas</taxon>
    </lineage>
</organism>
<evidence type="ECO:0000259" key="13">
    <source>
        <dbReference type="Pfam" id="PF00593"/>
    </source>
</evidence>
<feature type="signal peptide" evidence="12">
    <location>
        <begin position="1"/>
        <end position="18"/>
    </location>
</feature>
<dbReference type="Pfam" id="PF00593">
    <property type="entry name" value="TonB_dep_Rec_b-barrel"/>
    <property type="match status" value="1"/>
</dbReference>
<dbReference type="PANTHER" id="PTHR30069">
    <property type="entry name" value="TONB-DEPENDENT OUTER MEMBRANE RECEPTOR"/>
    <property type="match status" value="1"/>
</dbReference>
<keyword evidence="9 10" id="KW-0998">Cell outer membrane</keyword>
<evidence type="ECO:0000256" key="12">
    <source>
        <dbReference type="SAM" id="SignalP"/>
    </source>
</evidence>
<accession>A0A2Z4LXV5</accession>
<dbReference type="Gene3D" id="2.60.40.1120">
    <property type="entry name" value="Carboxypeptidase-like, regulatory domain"/>
    <property type="match status" value="1"/>
</dbReference>
<keyword evidence="5 12" id="KW-0732">Signal</keyword>
<dbReference type="Pfam" id="PF07715">
    <property type="entry name" value="Plug"/>
    <property type="match status" value="1"/>
</dbReference>
<gene>
    <name evidence="15" type="ORF">HME9304_03179</name>
</gene>
<feature type="chain" id="PRO_5016259390" description="TonB-dependent receptor" evidence="12">
    <location>
        <begin position="19"/>
        <end position="924"/>
    </location>
</feature>
<evidence type="ECO:0000256" key="2">
    <source>
        <dbReference type="ARBA" id="ARBA00022448"/>
    </source>
</evidence>
<evidence type="ECO:0000256" key="1">
    <source>
        <dbReference type="ARBA" id="ARBA00004571"/>
    </source>
</evidence>
<keyword evidence="16" id="KW-1185">Reference proteome</keyword>
<protein>
    <recommendedName>
        <fullName evidence="17">TonB-dependent receptor</fullName>
    </recommendedName>
</protein>
<dbReference type="Gene3D" id="2.170.130.10">
    <property type="entry name" value="TonB-dependent receptor, plug domain"/>
    <property type="match status" value="1"/>
</dbReference>
<evidence type="ECO:0000256" key="8">
    <source>
        <dbReference type="ARBA" id="ARBA00023170"/>
    </source>
</evidence>
<evidence type="ECO:0000256" key="9">
    <source>
        <dbReference type="ARBA" id="ARBA00023237"/>
    </source>
</evidence>
<dbReference type="GO" id="GO:0044718">
    <property type="term" value="P:siderophore transmembrane transport"/>
    <property type="evidence" value="ECO:0007669"/>
    <property type="project" value="TreeGrafter"/>
</dbReference>
<dbReference type="InterPro" id="IPR036942">
    <property type="entry name" value="Beta-barrel_TonB_sf"/>
</dbReference>
<keyword evidence="6 11" id="KW-0798">TonB box</keyword>
<evidence type="ECO:0000256" key="6">
    <source>
        <dbReference type="ARBA" id="ARBA00023077"/>
    </source>
</evidence>
<evidence type="ECO:0000313" key="15">
    <source>
        <dbReference type="EMBL" id="AWX46147.1"/>
    </source>
</evidence>
<keyword evidence="7 10" id="KW-0472">Membrane</keyword>
<dbReference type="RefSeq" id="WP_112379460.1">
    <property type="nucleotide sequence ID" value="NZ_CP030104.1"/>
</dbReference>
<evidence type="ECO:0000256" key="11">
    <source>
        <dbReference type="RuleBase" id="RU003357"/>
    </source>
</evidence>
<evidence type="ECO:0000259" key="14">
    <source>
        <dbReference type="Pfam" id="PF07715"/>
    </source>
</evidence>
<dbReference type="InterPro" id="IPR008969">
    <property type="entry name" value="CarboxyPept-like_regulatory"/>
</dbReference>
<keyword evidence="2 10" id="KW-0813">Transport</keyword>
<sequence length="924" mass="103674">MRLIFLLICLITVNFALGQNDTTKISLSFDDITISEALSKIEEVSDYEFYYLKEWLGTNLISGDYNSTIDVILEDILGKIEVNFYILEANKIVLTKNSIIYDSLPKVFQRNSTADTITNQDLQLLEEDDIPILATKSDSNSPSTIKTYRVGKRNRGQRSKSAILKGVILNNTTGEPIPDLQIIVRNENKAAITDINGAYEIQLPLGTHILEMIALGIENTKQRVVLYNDGSLDFTLNESLELLDEVIVEADADKNVATTTSGSERIDAEESKNIPLVLGERDVLRVATSLPGISTAGEGSAGFNVRGGKSDQNLILLDDAVVYNPQHFFGIFSALNPFAISSLNVYKGSFPSEYGGRLSSVFDIKTKNADTQKIKGEASIGPVTSNAVIELPVFKDKSSLLLGGRGAYANWILRSLDEPDLENSEASFYDFLANYNHKINSNNSIKATGYYSRDDFSITSDSLFIYKNQLVSLKWDHAFNEKTTSSLIASNSQYNFDIEFDGDSNDDFLFGYKVNESEVKLKINHIKDSKFSYNYGIASKLYNIDPGNLEPLDENNSIVEPKFIDQERGLESAFFLSANLDITDKLSVEAGVRLSNFLALGQGSQLVFEEGQPRNQGSITDTLNFEKNEVIESFFNPEPRISARYLLNPSLSIKGGYGRTYQYIHRLSNNTTVSPIDTWKISDSNIEPQSADQFTLGLFKNIDGNTFELSLEGFYKRSDNILDFKTGAQILLNENIVLETLQGEGESYGIEFLIRKNKGKLNGWLGYTYSRSFIKFESEFPEEQINNGDFFPSNFDKPHDLSLVTNYKFSKRFSLSTNFTYQTGRPVTVPVGSFSFNNSEFVVFSDRNSFRIPDFYRLDIGLNIEGNHKIKKFAHSFWTISIYNVLGRNNPFSVFFVTENGEVKGQQASIFNIPVPSITYNFKF</sequence>
<dbReference type="PROSITE" id="PS52016">
    <property type="entry name" value="TONB_DEPENDENT_REC_3"/>
    <property type="match status" value="1"/>
</dbReference>
<comment type="similarity">
    <text evidence="10 11">Belongs to the TonB-dependent receptor family.</text>
</comment>
<dbReference type="EMBL" id="CP030104">
    <property type="protein sequence ID" value="AWX46147.1"/>
    <property type="molecule type" value="Genomic_DNA"/>
</dbReference>
<evidence type="ECO:0000256" key="3">
    <source>
        <dbReference type="ARBA" id="ARBA00022452"/>
    </source>
</evidence>
<dbReference type="Gene3D" id="2.40.170.20">
    <property type="entry name" value="TonB-dependent receptor, beta-barrel domain"/>
    <property type="match status" value="1"/>
</dbReference>
<dbReference type="InterPro" id="IPR037066">
    <property type="entry name" value="Plug_dom_sf"/>
</dbReference>
<dbReference type="Pfam" id="PF13715">
    <property type="entry name" value="CarbopepD_reg_2"/>
    <property type="match status" value="1"/>
</dbReference>
<dbReference type="GO" id="GO:0009279">
    <property type="term" value="C:cell outer membrane"/>
    <property type="evidence" value="ECO:0007669"/>
    <property type="project" value="UniProtKB-SubCell"/>
</dbReference>
<dbReference type="InterPro" id="IPR000531">
    <property type="entry name" value="Beta-barrel_TonB"/>
</dbReference>
<evidence type="ECO:0000313" key="16">
    <source>
        <dbReference type="Proteomes" id="UP000248536"/>
    </source>
</evidence>
<dbReference type="PANTHER" id="PTHR30069:SF29">
    <property type="entry name" value="HEMOGLOBIN AND HEMOGLOBIN-HAPTOGLOBIN-BINDING PROTEIN 1-RELATED"/>
    <property type="match status" value="1"/>
</dbReference>
<dbReference type="OrthoDB" id="9803050at2"/>
<dbReference type="InterPro" id="IPR039426">
    <property type="entry name" value="TonB-dep_rcpt-like"/>
</dbReference>
<name>A0A2Z4LXV5_9FLAO</name>
<evidence type="ECO:0000256" key="4">
    <source>
        <dbReference type="ARBA" id="ARBA00022692"/>
    </source>
</evidence>
<dbReference type="SUPFAM" id="SSF49464">
    <property type="entry name" value="Carboxypeptidase regulatory domain-like"/>
    <property type="match status" value="1"/>
</dbReference>
<reference evidence="15 16" key="1">
    <citation type="submission" date="2018-06" db="EMBL/GenBank/DDBJ databases">
        <title>Spongiibacterium sp. HME9304 Genome sequencing and assembly.</title>
        <authorList>
            <person name="Kang H."/>
            <person name="Kim H."/>
            <person name="Joh K."/>
        </authorList>
    </citation>
    <scope>NUCLEOTIDE SEQUENCE [LARGE SCALE GENOMIC DNA]</scope>
    <source>
        <strain evidence="15 16">HME9304</strain>
    </source>
</reference>
<feature type="domain" description="TonB-dependent receptor plug" evidence="14">
    <location>
        <begin position="280"/>
        <end position="357"/>
    </location>
</feature>
<evidence type="ECO:0008006" key="17">
    <source>
        <dbReference type="Google" id="ProtNLM"/>
    </source>
</evidence>
<dbReference type="Proteomes" id="UP000248536">
    <property type="component" value="Chromosome"/>
</dbReference>
<keyword evidence="8" id="KW-0675">Receptor</keyword>